<evidence type="ECO:0000313" key="1">
    <source>
        <dbReference type="EMBL" id="WIW71857.1"/>
    </source>
</evidence>
<dbReference type="Proteomes" id="UP001243623">
    <property type="component" value="Chromosome"/>
</dbReference>
<keyword evidence="2" id="KW-1185">Reference proteome</keyword>
<dbReference type="AlphaFoldDB" id="A0A9Y2AKU1"/>
<reference evidence="1" key="1">
    <citation type="submission" date="2023-03" db="EMBL/GenBank/DDBJ databases">
        <title>Selenobaculum gbiensis gen. nov. sp. nov., a new bacterium isolated from the gut microbiota of IBD patient.</title>
        <authorList>
            <person name="Yeo S."/>
            <person name="Park H."/>
            <person name="Huh C.S."/>
        </authorList>
    </citation>
    <scope>NUCLEOTIDE SEQUENCE</scope>
    <source>
        <strain evidence="1">ICN-92133</strain>
    </source>
</reference>
<dbReference type="KEGG" id="sgbi:P3F81_06065"/>
<accession>A0A9Y2AKU1</accession>
<protein>
    <submittedName>
        <fullName evidence="1">Uncharacterized protein</fullName>
    </submittedName>
</protein>
<dbReference type="EMBL" id="CP120678">
    <property type="protein sequence ID" value="WIW71857.1"/>
    <property type="molecule type" value="Genomic_DNA"/>
</dbReference>
<name>A0A9Y2AKU1_9FIRM</name>
<dbReference type="RefSeq" id="WP_309320754.1">
    <property type="nucleotide sequence ID" value="NZ_CP120678.1"/>
</dbReference>
<sequence length="58" mass="6720">MFSFVEDSIILVKGVVGLVSYTRKIRREYFEVACRCINDKANTPNVAFDLNLWIAKHK</sequence>
<gene>
    <name evidence="1" type="ORF">P3F81_06065</name>
</gene>
<organism evidence="1 2">
    <name type="scientific">Selenobaculum gibii</name>
    <dbReference type="NCBI Taxonomy" id="3054208"/>
    <lineage>
        <taxon>Bacteria</taxon>
        <taxon>Bacillati</taxon>
        <taxon>Bacillota</taxon>
        <taxon>Negativicutes</taxon>
        <taxon>Selenomonadales</taxon>
        <taxon>Selenomonadaceae</taxon>
        <taxon>Selenobaculum</taxon>
    </lineage>
</organism>
<evidence type="ECO:0000313" key="2">
    <source>
        <dbReference type="Proteomes" id="UP001243623"/>
    </source>
</evidence>
<proteinExistence type="predicted"/>